<evidence type="ECO:0000313" key="3">
    <source>
        <dbReference type="Proteomes" id="UP001501588"/>
    </source>
</evidence>
<organism evidence="2 3">
    <name type="scientific">Craurococcus roseus</name>
    <dbReference type="NCBI Taxonomy" id="77585"/>
    <lineage>
        <taxon>Bacteria</taxon>
        <taxon>Pseudomonadati</taxon>
        <taxon>Pseudomonadota</taxon>
        <taxon>Alphaproteobacteria</taxon>
        <taxon>Acetobacterales</taxon>
        <taxon>Acetobacteraceae</taxon>
        <taxon>Craurococcus</taxon>
    </lineage>
</organism>
<reference evidence="2 3" key="1">
    <citation type="journal article" date="2019" name="Int. J. Syst. Evol. Microbiol.">
        <title>The Global Catalogue of Microorganisms (GCM) 10K type strain sequencing project: providing services to taxonomists for standard genome sequencing and annotation.</title>
        <authorList>
            <consortium name="The Broad Institute Genomics Platform"/>
            <consortium name="The Broad Institute Genome Sequencing Center for Infectious Disease"/>
            <person name="Wu L."/>
            <person name="Ma J."/>
        </authorList>
    </citation>
    <scope>NUCLEOTIDE SEQUENCE [LARGE SCALE GENOMIC DNA]</scope>
    <source>
        <strain evidence="2 3">JCM 9933</strain>
    </source>
</reference>
<dbReference type="RefSeq" id="WP_343894132.1">
    <property type="nucleotide sequence ID" value="NZ_BAAAFZ010000008.1"/>
</dbReference>
<dbReference type="EMBL" id="BAAAFZ010000008">
    <property type="protein sequence ID" value="GAA0573916.1"/>
    <property type="molecule type" value="Genomic_DNA"/>
</dbReference>
<dbReference type="Pfam" id="PF11697">
    <property type="entry name" value="DUF3293"/>
    <property type="match status" value="1"/>
</dbReference>
<evidence type="ECO:0008006" key="4">
    <source>
        <dbReference type="Google" id="ProtNLM"/>
    </source>
</evidence>
<sequence length="149" mass="16396">MTPALAAAYRRTDYEADGAVARIGRRSAEIDALLRRLGAREGAFVTAWNPWSRRMPPGWNARMMARLREAARRLPSAEGEGRGRGWSERHLLLAADPRHAAALARRFRQNATVVVRVGAPARLVPLRQTRARMNSRRNGSSTAPSACGG</sequence>
<dbReference type="Proteomes" id="UP001501588">
    <property type="component" value="Unassembled WGS sequence"/>
</dbReference>
<name>A0ABN1ETA6_9PROT</name>
<gene>
    <name evidence="2" type="ORF">GCM10009416_10790</name>
</gene>
<proteinExistence type="predicted"/>
<feature type="compositionally biased region" description="Polar residues" evidence="1">
    <location>
        <begin position="136"/>
        <end position="149"/>
    </location>
</feature>
<protein>
    <recommendedName>
        <fullName evidence="4">DUF3293 domain-containing protein</fullName>
    </recommendedName>
</protein>
<keyword evidence="3" id="KW-1185">Reference proteome</keyword>
<comment type="caution">
    <text evidence="2">The sequence shown here is derived from an EMBL/GenBank/DDBJ whole genome shotgun (WGS) entry which is preliminary data.</text>
</comment>
<evidence type="ECO:0000313" key="2">
    <source>
        <dbReference type="EMBL" id="GAA0573916.1"/>
    </source>
</evidence>
<dbReference type="InterPro" id="IPR021710">
    <property type="entry name" value="DUF3293"/>
</dbReference>
<feature type="region of interest" description="Disordered" evidence="1">
    <location>
        <begin position="130"/>
        <end position="149"/>
    </location>
</feature>
<evidence type="ECO:0000256" key="1">
    <source>
        <dbReference type="SAM" id="MobiDB-lite"/>
    </source>
</evidence>
<accession>A0ABN1ETA6</accession>